<dbReference type="Proteomes" id="UP001430953">
    <property type="component" value="Unassembled WGS sequence"/>
</dbReference>
<accession>A0AAW2F0M8</accession>
<feature type="region of interest" description="Disordered" evidence="1">
    <location>
        <begin position="92"/>
        <end position="139"/>
    </location>
</feature>
<feature type="compositionally biased region" description="Basic residues" evidence="1">
    <location>
        <begin position="115"/>
        <end position="129"/>
    </location>
</feature>
<proteinExistence type="predicted"/>
<feature type="compositionally biased region" description="Basic and acidic residues" evidence="1">
    <location>
        <begin position="104"/>
        <end position="114"/>
    </location>
</feature>
<protein>
    <recommendedName>
        <fullName evidence="4">Secreted protein</fullName>
    </recommendedName>
</protein>
<evidence type="ECO:0008006" key="4">
    <source>
        <dbReference type="Google" id="ProtNLM"/>
    </source>
</evidence>
<name>A0AAW2F0M8_9HYME</name>
<evidence type="ECO:0000313" key="2">
    <source>
        <dbReference type="EMBL" id="KAL0107790.1"/>
    </source>
</evidence>
<sequence>MRRQIVAACLLQYIFVGEAGWEERRRSKRNHLSLHLRLSSLRSARTVLLGAFLLPAAYSRGLPVVQPRRRHYDSASTRTVDISIIFKCIKARDQSRSRMKKEGRKNERERENQRERKRTKKRKKKKKRVERVGSERTSG</sequence>
<feature type="compositionally biased region" description="Basic and acidic residues" evidence="1">
    <location>
        <begin position="130"/>
        <end position="139"/>
    </location>
</feature>
<dbReference type="AlphaFoldDB" id="A0AAW2F0M8"/>
<gene>
    <name evidence="2" type="ORF">PUN28_014811</name>
</gene>
<comment type="caution">
    <text evidence="2">The sequence shown here is derived from an EMBL/GenBank/DDBJ whole genome shotgun (WGS) entry which is preliminary data.</text>
</comment>
<keyword evidence="3" id="KW-1185">Reference proteome</keyword>
<evidence type="ECO:0000313" key="3">
    <source>
        <dbReference type="Proteomes" id="UP001430953"/>
    </source>
</evidence>
<organism evidence="2 3">
    <name type="scientific">Cardiocondyla obscurior</name>
    <dbReference type="NCBI Taxonomy" id="286306"/>
    <lineage>
        <taxon>Eukaryota</taxon>
        <taxon>Metazoa</taxon>
        <taxon>Ecdysozoa</taxon>
        <taxon>Arthropoda</taxon>
        <taxon>Hexapoda</taxon>
        <taxon>Insecta</taxon>
        <taxon>Pterygota</taxon>
        <taxon>Neoptera</taxon>
        <taxon>Endopterygota</taxon>
        <taxon>Hymenoptera</taxon>
        <taxon>Apocrita</taxon>
        <taxon>Aculeata</taxon>
        <taxon>Formicoidea</taxon>
        <taxon>Formicidae</taxon>
        <taxon>Myrmicinae</taxon>
        <taxon>Cardiocondyla</taxon>
    </lineage>
</organism>
<evidence type="ECO:0000256" key="1">
    <source>
        <dbReference type="SAM" id="MobiDB-lite"/>
    </source>
</evidence>
<dbReference type="EMBL" id="JADYXP020000016">
    <property type="protein sequence ID" value="KAL0107790.1"/>
    <property type="molecule type" value="Genomic_DNA"/>
</dbReference>
<reference evidence="2 3" key="1">
    <citation type="submission" date="2023-03" db="EMBL/GenBank/DDBJ databases">
        <title>High recombination rates correlate with genetic variation in Cardiocondyla obscurior ants.</title>
        <authorList>
            <person name="Errbii M."/>
        </authorList>
    </citation>
    <scope>NUCLEOTIDE SEQUENCE [LARGE SCALE GENOMIC DNA]</scope>
    <source>
        <strain evidence="2">Alpha-2009</strain>
        <tissue evidence="2">Whole body</tissue>
    </source>
</reference>